<dbReference type="SMART" id="SM00014">
    <property type="entry name" value="acidPPc"/>
    <property type="match status" value="1"/>
</dbReference>
<organism evidence="3 4">
    <name type="scientific">Oxynema aestuarii AP17</name>
    <dbReference type="NCBI Taxonomy" id="2064643"/>
    <lineage>
        <taxon>Bacteria</taxon>
        <taxon>Bacillati</taxon>
        <taxon>Cyanobacteriota</taxon>
        <taxon>Cyanophyceae</taxon>
        <taxon>Oscillatoriophycideae</taxon>
        <taxon>Oscillatoriales</taxon>
        <taxon>Oscillatoriaceae</taxon>
        <taxon>Oxynema</taxon>
        <taxon>Oxynema aestuarii</taxon>
    </lineage>
</organism>
<name>A0A6H1TZX4_9CYAN</name>
<dbReference type="EMBL" id="CP051167">
    <property type="protein sequence ID" value="QIZ72162.1"/>
    <property type="molecule type" value="Genomic_DNA"/>
</dbReference>
<dbReference type="PANTHER" id="PTHR14969">
    <property type="entry name" value="SPHINGOSINE-1-PHOSPHATE PHOSPHOHYDROLASE"/>
    <property type="match status" value="1"/>
</dbReference>
<feature type="transmembrane region" description="Helical" evidence="1">
    <location>
        <begin position="18"/>
        <end position="41"/>
    </location>
</feature>
<keyword evidence="1" id="KW-0812">Transmembrane</keyword>
<evidence type="ECO:0000313" key="4">
    <source>
        <dbReference type="Proteomes" id="UP000500857"/>
    </source>
</evidence>
<keyword evidence="1" id="KW-1133">Transmembrane helix</keyword>
<evidence type="ECO:0000313" key="3">
    <source>
        <dbReference type="EMBL" id="QIZ72162.1"/>
    </source>
</evidence>
<dbReference type="RefSeq" id="WP_168570312.1">
    <property type="nucleotide sequence ID" value="NZ_CP051167.1"/>
</dbReference>
<dbReference type="KEGG" id="oxy:HCG48_17610"/>
<keyword evidence="1" id="KW-0472">Membrane</keyword>
<feature type="transmembrane region" description="Helical" evidence="1">
    <location>
        <begin position="140"/>
        <end position="158"/>
    </location>
</feature>
<sequence>MDIITWVRAFFTARSLPIFIAISALGSESAYIVFLTLYYWLFDPDRARQLGMLLGVSYGVNTGLKTWVDAPRPFVDRPDLAFPEVTADIDDASFPSGHAQGAATFWVYLARSYQRPWLWIVAVLLIAAIALSRIYLGVHYFLDVLGGVLFGTLFAWIWERRPFPEVRDRSVKMAIVGFSFFLSIILPSLGRACGVFAAFFLTRPQFIPPQTRIKQLLFAGVGLILIFGIYKGSQLLFDRLDLYPWLDYFRFLGLVLVATELWPRLMLKIGQCSPISGDRP</sequence>
<dbReference type="Proteomes" id="UP000500857">
    <property type="component" value="Chromosome"/>
</dbReference>
<feature type="domain" description="Phosphatidic acid phosphatase type 2/haloperoxidase" evidence="2">
    <location>
        <begin position="47"/>
        <end position="159"/>
    </location>
</feature>
<dbReference type="AlphaFoldDB" id="A0A6H1TZX4"/>
<dbReference type="Gene3D" id="1.20.144.10">
    <property type="entry name" value="Phosphatidic acid phosphatase type 2/haloperoxidase"/>
    <property type="match status" value="1"/>
</dbReference>
<accession>A0A6H1TZX4</accession>
<proteinExistence type="predicted"/>
<dbReference type="PANTHER" id="PTHR14969:SF13">
    <property type="entry name" value="AT30094P"/>
    <property type="match status" value="1"/>
</dbReference>
<keyword evidence="4" id="KW-1185">Reference proteome</keyword>
<reference evidence="3 4" key="1">
    <citation type="submission" date="2020-04" db="EMBL/GenBank/DDBJ databases">
        <authorList>
            <person name="Basu S."/>
            <person name="Maruthanayagam V."/>
            <person name="Chakraborty S."/>
            <person name="Pramanik A."/>
            <person name="Mukherjee J."/>
            <person name="Brink B."/>
        </authorList>
    </citation>
    <scope>NUCLEOTIDE SEQUENCE [LARGE SCALE GENOMIC DNA]</scope>
    <source>
        <strain evidence="3 4">AP17</strain>
    </source>
</reference>
<protein>
    <submittedName>
        <fullName evidence="3">Phosphatase PAP2 family protein</fullName>
    </submittedName>
</protein>
<evidence type="ECO:0000256" key="1">
    <source>
        <dbReference type="SAM" id="Phobius"/>
    </source>
</evidence>
<feature type="transmembrane region" description="Helical" evidence="1">
    <location>
        <begin position="178"/>
        <end position="201"/>
    </location>
</feature>
<dbReference type="InterPro" id="IPR036938">
    <property type="entry name" value="PAP2/HPO_sf"/>
</dbReference>
<dbReference type="Pfam" id="PF01569">
    <property type="entry name" value="PAP2"/>
    <property type="match status" value="1"/>
</dbReference>
<dbReference type="InterPro" id="IPR000326">
    <property type="entry name" value="PAP2/HPO"/>
</dbReference>
<feature type="transmembrane region" description="Helical" evidence="1">
    <location>
        <begin position="117"/>
        <end position="135"/>
    </location>
</feature>
<evidence type="ECO:0000259" key="2">
    <source>
        <dbReference type="SMART" id="SM00014"/>
    </source>
</evidence>
<dbReference type="SUPFAM" id="SSF48317">
    <property type="entry name" value="Acid phosphatase/Vanadium-dependent haloperoxidase"/>
    <property type="match status" value="1"/>
</dbReference>
<gene>
    <name evidence="3" type="ORF">HCG48_17610</name>
</gene>
<feature type="transmembrane region" description="Helical" evidence="1">
    <location>
        <begin position="213"/>
        <end position="230"/>
    </location>
</feature>